<proteinExistence type="inferred from homology"/>
<evidence type="ECO:0000313" key="11">
    <source>
        <dbReference type="EMBL" id="CAD6510276.1"/>
    </source>
</evidence>
<dbReference type="Pfam" id="PF09335">
    <property type="entry name" value="VTT_dom"/>
    <property type="match status" value="1"/>
</dbReference>
<dbReference type="RefSeq" id="WP_216782167.1">
    <property type="nucleotide sequence ID" value="NZ_LR890047.1"/>
</dbReference>
<name>A0A8E4EYC9_9ENTR</name>
<evidence type="ECO:0000256" key="1">
    <source>
        <dbReference type="ARBA" id="ARBA00004429"/>
    </source>
</evidence>
<keyword evidence="3" id="KW-1003">Cell membrane</keyword>
<keyword evidence="7 9" id="KW-0472">Membrane</keyword>
<dbReference type="InterPro" id="IPR032818">
    <property type="entry name" value="DedA-like"/>
</dbReference>
<keyword evidence="5 9" id="KW-0812">Transmembrane</keyword>
<dbReference type="EMBL" id="LR890047">
    <property type="protein sequence ID" value="CAD6510276.1"/>
    <property type="molecule type" value="Genomic_DNA"/>
</dbReference>
<gene>
    <name evidence="11" type="primary">yghB</name>
    <name evidence="11" type="ORF">PROFFT_A_03580</name>
</gene>
<comment type="similarity">
    <text evidence="2 9">Belongs to the DedA family.</text>
</comment>
<feature type="transmembrane region" description="Helical" evidence="9">
    <location>
        <begin position="26"/>
        <end position="48"/>
    </location>
</feature>
<protein>
    <recommendedName>
        <fullName evidence="8">Inner membrane protein YghB</fullName>
    </recommendedName>
</protein>
<feature type="transmembrane region" description="Helical" evidence="9">
    <location>
        <begin position="123"/>
        <end position="143"/>
    </location>
</feature>
<evidence type="ECO:0000256" key="6">
    <source>
        <dbReference type="ARBA" id="ARBA00022989"/>
    </source>
</evidence>
<dbReference type="Proteomes" id="UP000683585">
    <property type="component" value="Chromosome"/>
</dbReference>
<keyword evidence="12" id="KW-1185">Reference proteome</keyword>
<evidence type="ECO:0000313" key="12">
    <source>
        <dbReference type="Proteomes" id="UP000683585"/>
    </source>
</evidence>
<feature type="transmembrane region" description="Helical" evidence="9">
    <location>
        <begin position="190"/>
        <end position="212"/>
    </location>
</feature>
<evidence type="ECO:0000256" key="2">
    <source>
        <dbReference type="ARBA" id="ARBA00010792"/>
    </source>
</evidence>
<evidence type="ECO:0000256" key="9">
    <source>
        <dbReference type="RuleBase" id="RU367016"/>
    </source>
</evidence>
<evidence type="ECO:0000256" key="5">
    <source>
        <dbReference type="ARBA" id="ARBA00022692"/>
    </source>
</evidence>
<evidence type="ECO:0000256" key="7">
    <source>
        <dbReference type="ARBA" id="ARBA00023136"/>
    </source>
</evidence>
<dbReference type="InterPro" id="IPR032816">
    <property type="entry name" value="VTT_dom"/>
</dbReference>
<evidence type="ECO:0000256" key="3">
    <source>
        <dbReference type="ARBA" id="ARBA00022475"/>
    </source>
</evidence>
<feature type="domain" description="VTT" evidence="10">
    <location>
        <begin position="48"/>
        <end position="172"/>
    </location>
</feature>
<dbReference type="GO" id="GO:0005886">
    <property type="term" value="C:plasma membrane"/>
    <property type="evidence" value="ECO:0007669"/>
    <property type="project" value="UniProtKB-SubCell"/>
</dbReference>
<feature type="transmembrane region" description="Helical" evidence="9">
    <location>
        <begin position="68"/>
        <end position="88"/>
    </location>
</feature>
<evidence type="ECO:0000256" key="4">
    <source>
        <dbReference type="ARBA" id="ARBA00022519"/>
    </source>
</evidence>
<sequence length="220" mass="24732">MALIKEILHALWEQDFTVLNSPKMLWAIYSILFITLLLENGLLPVSFLPGDSLLLLAGALMGKGVLPFFPTIIVLIIASSLGCWISYIQGRWLGNTRLVQTWIMQLPAHYHNRAYNMFHTHGLFALLAGRFLGFVRTILPTIAGLSGLKNTRFQVFNWLSAFLWVCSMTGLGLAISCIPIVKRHEDQMMTFLMVLPIILLVIGLVGTLIIFVRKKNHTIV</sequence>
<dbReference type="PANTHER" id="PTHR30353:SF10">
    <property type="entry name" value="INNER MEMBRANE PROTEIN YGHB"/>
    <property type="match status" value="1"/>
</dbReference>
<feature type="transmembrane region" description="Helical" evidence="9">
    <location>
        <begin position="155"/>
        <end position="178"/>
    </location>
</feature>
<keyword evidence="6 9" id="KW-1133">Transmembrane helix</keyword>
<keyword evidence="4 9" id="KW-0997">Cell inner membrane</keyword>
<evidence type="ECO:0000256" key="8">
    <source>
        <dbReference type="ARBA" id="ARBA00040772"/>
    </source>
</evidence>
<dbReference type="PANTHER" id="PTHR30353">
    <property type="entry name" value="INNER MEMBRANE PROTEIN DEDA-RELATED"/>
    <property type="match status" value="1"/>
</dbReference>
<evidence type="ECO:0000259" key="10">
    <source>
        <dbReference type="Pfam" id="PF09335"/>
    </source>
</evidence>
<accession>A0A8E4EYC9</accession>
<organism evidence="11 12">
    <name type="scientific">Candidatus Profftia tarda</name>
    <dbReference type="NCBI Taxonomy" id="1177216"/>
    <lineage>
        <taxon>Bacteria</taxon>
        <taxon>Pseudomonadati</taxon>
        <taxon>Pseudomonadota</taxon>
        <taxon>Gammaproteobacteria</taxon>
        <taxon>Enterobacterales</taxon>
        <taxon>Enterobacteriaceae</taxon>
        <taxon>Candidatus Profftia</taxon>
    </lineage>
</organism>
<dbReference type="AlphaFoldDB" id="A0A8E4EYC9"/>
<dbReference type="KEGG" id="ptf:PROFFT_A_03580"/>
<reference evidence="11" key="1">
    <citation type="submission" date="2020-10" db="EMBL/GenBank/DDBJ databases">
        <authorList>
            <person name="Szabo G."/>
        </authorList>
    </citation>
    <scope>NUCLEOTIDE SEQUENCE</scope>
    <source>
        <strain evidence="11">PROFFT</strain>
    </source>
</reference>
<comment type="subcellular location">
    <subcellularLocation>
        <location evidence="1 9">Cell inner membrane</location>
        <topology evidence="1 9">Multi-pass membrane protein</topology>
    </subcellularLocation>
</comment>